<feature type="region of interest" description="Disordered" evidence="1">
    <location>
        <begin position="1"/>
        <end position="37"/>
    </location>
</feature>
<evidence type="ECO:0000313" key="3">
    <source>
        <dbReference type="Proteomes" id="UP001215280"/>
    </source>
</evidence>
<gene>
    <name evidence="2" type="ORF">DFH07DRAFT_769792</name>
</gene>
<dbReference type="Proteomes" id="UP001215280">
    <property type="component" value="Unassembled WGS sequence"/>
</dbReference>
<organism evidence="2 3">
    <name type="scientific">Mycena maculata</name>
    <dbReference type="NCBI Taxonomy" id="230809"/>
    <lineage>
        <taxon>Eukaryota</taxon>
        <taxon>Fungi</taxon>
        <taxon>Dikarya</taxon>
        <taxon>Basidiomycota</taxon>
        <taxon>Agaricomycotina</taxon>
        <taxon>Agaricomycetes</taxon>
        <taxon>Agaricomycetidae</taxon>
        <taxon>Agaricales</taxon>
        <taxon>Marasmiineae</taxon>
        <taxon>Mycenaceae</taxon>
        <taxon>Mycena</taxon>
    </lineage>
</organism>
<keyword evidence="3" id="KW-1185">Reference proteome</keyword>
<reference evidence="2" key="1">
    <citation type="submission" date="2023-03" db="EMBL/GenBank/DDBJ databases">
        <title>Massive genome expansion in bonnet fungi (Mycena s.s.) driven by repeated elements and novel gene families across ecological guilds.</title>
        <authorList>
            <consortium name="Lawrence Berkeley National Laboratory"/>
            <person name="Harder C.B."/>
            <person name="Miyauchi S."/>
            <person name="Viragh M."/>
            <person name="Kuo A."/>
            <person name="Thoen E."/>
            <person name="Andreopoulos B."/>
            <person name="Lu D."/>
            <person name="Skrede I."/>
            <person name="Drula E."/>
            <person name="Henrissat B."/>
            <person name="Morin E."/>
            <person name="Kohler A."/>
            <person name="Barry K."/>
            <person name="LaButti K."/>
            <person name="Morin E."/>
            <person name="Salamov A."/>
            <person name="Lipzen A."/>
            <person name="Mereny Z."/>
            <person name="Hegedus B."/>
            <person name="Baldrian P."/>
            <person name="Stursova M."/>
            <person name="Weitz H."/>
            <person name="Taylor A."/>
            <person name="Grigoriev I.V."/>
            <person name="Nagy L.G."/>
            <person name="Martin F."/>
            <person name="Kauserud H."/>
        </authorList>
    </citation>
    <scope>NUCLEOTIDE SEQUENCE</scope>
    <source>
        <strain evidence="2">CBHHK188m</strain>
    </source>
</reference>
<proteinExistence type="predicted"/>
<evidence type="ECO:0000313" key="2">
    <source>
        <dbReference type="EMBL" id="KAJ7766532.1"/>
    </source>
</evidence>
<protein>
    <submittedName>
        <fullName evidence="2">Uncharacterized protein</fullName>
    </submittedName>
</protein>
<sequence>MAKGKTTPHQLCRSPRKHDTTDTKKKRGQAKSAPEPELGTILWSANNGALIWSLLDQMQVKNNRLVLFGKNPGTNEPAPQGTKGDSKIIVYKRIGQKSFRICTKPLRTLWQNG</sequence>
<dbReference type="AlphaFoldDB" id="A0AAD7NLX3"/>
<evidence type="ECO:0000256" key="1">
    <source>
        <dbReference type="SAM" id="MobiDB-lite"/>
    </source>
</evidence>
<dbReference type="EMBL" id="JARJLG010000032">
    <property type="protein sequence ID" value="KAJ7766532.1"/>
    <property type="molecule type" value="Genomic_DNA"/>
</dbReference>
<accession>A0AAD7NLX3</accession>
<name>A0AAD7NLX3_9AGAR</name>
<comment type="caution">
    <text evidence="2">The sequence shown here is derived from an EMBL/GenBank/DDBJ whole genome shotgun (WGS) entry which is preliminary data.</text>
</comment>